<organism evidence="12 13">
    <name type="scientific">Brassica cretica</name>
    <name type="common">Mustard</name>
    <dbReference type="NCBI Taxonomy" id="69181"/>
    <lineage>
        <taxon>Eukaryota</taxon>
        <taxon>Viridiplantae</taxon>
        <taxon>Streptophyta</taxon>
        <taxon>Embryophyta</taxon>
        <taxon>Tracheophyta</taxon>
        <taxon>Spermatophyta</taxon>
        <taxon>Magnoliopsida</taxon>
        <taxon>eudicotyledons</taxon>
        <taxon>Gunneridae</taxon>
        <taxon>Pentapetalae</taxon>
        <taxon>rosids</taxon>
        <taxon>malvids</taxon>
        <taxon>Brassicales</taxon>
        <taxon>Brassicaceae</taxon>
        <taxon>Brassiceae</taxon>
        <taxon>Brassica</taxon>
    </lineage>
</organism>
<dbReference type="PANTHER" id="PTHR47986">
    <property type="entry name" value="OSJNBA0070M12.3 PROTEIN"/>
    <property type="match status" value="1"/>
</dbReference>
<sequence length="130" mass="14705">MPWEETEQLKTHKPDLQQIPYNLIGEEDKKNKRKIGDNTSELLLLEGGSVTIPMEVLRQVTNNFSEANILGRGGFGTVYFGELLDGTKVAMKRMEFSAMNKQGTNEFQAEIVVLTKVRHKHVVSLSWVTV</sequence>
<evidence type="ECO:0000256" key="7">
    <source>
        <dbReference type="ARBA" id="ARBA00023136"/>
    </source>
</evidence>
<evidence type="ECO:0000256" key="4">
    <source>
        <dbReference type="ARBA" id="ARBA00022729"/>
    </source>
</evidence>
<accession>A0A8S9GGM8</accession>
<evidence type="ECO:0000256" key="8">
    <source>
        <dbReference type="ARBA" id="ARBA00023170"/>
    </source>
</evidence>
<evidence type="ECO:0000256" key="2">
    <source>
        <dbReference type="ARBA" id="ARBA00022614"/>
    </source>
</evidence>
<dbReference type="GO" id="GO:0016020">
    <property type="term" value="C:membrane"/>
    <property type="evidence" value="ECO:0007669"/>
    <property type="project" value="UniProtKB-SubCell"/>
</dbReference>
<evidence type="ECO:0000313" key="12">
    <source>
        <dbReference type="EMBL" id="KAF2544144.1"/>
    </source>
</evidence>
<evidence type="ECO:0000256" key="3">
    <source>
        <dbReference type="ARBA" id="ARBA00022692"/>
    </source>
</evidence>
<evidence type="ECO:0000256" key="9">
    <source>
        <dbReference type="ARBA" id="ARBA00023180"/>
    </source>
</evidence>
<feature type="domain" description="Protein kinase" evidence="11">
    <location>
        <begin position="64"/>
        <end position="130"/>
    </location>
</feature>
<comment type="caution">
    <text evidence="12">The sequence shown here is derived from an EMBL/GenBank/DDBJ whole genome shotgun (WGS) entry which is preliminary data.</text>
</comment>
<name>A0A8S9GGM8_BRACR</name>
<keyword evidence="9" id="KW-0325">Glycoprotein</keyword>
<comment type="subcellular location">
    <subcellularLocation>
        <location evidence="1">Membrane</location>
        <topology evidence="1">Single-pass membrane protein</topology>
    </subcellularLocation>
</comment>
<keyword evidence="2" id="KW-0433">Leucine-rich repeat</keyword>
<dbReference type="SUPFAM" id="SSF56112">
    <property type="entry name" value="Protein kinase-like (PK-like)"/>
    <property type="match status" value="1"/>
</dbReference>
<evidence type="ECO:0000256" key="1">
    <source>
        <dbReference type="ARBA" id="ARBA00004167"/>
    </source>
</evidence>
<dbReference type="GO" id="GO:0004672">
    <property type="term" value="F:protein kinase activity"/>
    <property type="evidence" value="ECO:0007669"/>
    <property type="project" value="InterPro"/>
</dbReference>
<dbReference type="InterPro" id="IPR011009">
    <property type="entry name" value="Kinase-like_dom_sf"/>
</dbReference>
<dbReference type="InterPro" id="IPR052422">
    <property type="entry name" value="Auxin_Ser/Thr_Kinase"/>
</dbReference>
<proteinExistence type="predicted"/>
<dbReference type="AlphaFoldDB" id="A0A8S9GGM8"/>
<dbReference type="InterPro" id="IPR017441">
    <property type="entry name" value="Protein_kinase_ATP_BS"/>
</dbReference>
<dbReference type="InterPro" id="IPR000719">
    <property type="entry name" value="Prot_kinase_dom"/>
</dbReference>
<reference evidence="12" key="1">
    <citation type="submission" date="2019-12" db="EMBL/GenBank/DDBJ databases">
        <title>Genome sequencing and annotation of Brassica cretica.</title>
        <authorList>
            <person name="Studholme D.J."/>
            <person name="Sarris P.F."/>
        </authorList>
    </citation>
    <scope>NUCLEOTIDE SEQUENCE</scope>
    <source>
        <strain evidence="12">PFS-001/15</strain>
        <tissue evidence="12">Leaf</tissue>
    </source>
</reference>
<evidence type="ECO:0000256" key="6">
    <source>
        <dbReference type="ARBA" id="ARBA00022989"/>
    </source>
</evidence>
<dbReference type="Proteomes" id="UP000712281">
    <property type="component" value="Unassembled WGS sequence"/>
</dbReference>
<keyword evidence="10" id="KW-0547">Nucleotide-binding</keyword>
<evidence type="ECO:0000313" key="13">
    <source>
        <dbReference type="Proteomes" id="UP000712281"/>
    </source>
</evidence>
<keyword evidence="8" id="KW-0675">Receptor</keyword>
<dbReference type="PROSITE" id="PS50011">
    <property type="entry name" value="PROTEIN_KINASE_DOM"/>
    <property type="match status" value="1"/>
</dbReference>
<keyword evidence="5" id="KW-0677">Repeat</keyword>
<evidence type="ECO:0000256" key="5">
    <source>
        <dbReference type="ARBA" id="ARBA00022737"/>
    </source>
</evidence>
<keyword evidence="4" id="KW-0732">Signal</keyword>
<protein>
    <recommendedName>
        <fullName evidence="11">Protein kinase domain-containing protein</fullName>
    </recommendedName>
</protein>
<feature type="binding site" evidence="10">
    <location>
        <position position="92"/>
    </location>
    <ligand>
        <name>ATP</name>
        <dbReference type="ChEBI" id="CHEBI:30616"/>
    </ligand>
</feature>
<keyword evidence="7" id="KW-0472">Membrane</keyword>
<dbReference type="GO" id="GO:0005524">
    <property type="term" value="F:ATP binding"/>
    <property type="evidence" value="ECO:0007669"/>
    <property type="project" value="UniProtKB-UniRule"/>
</dbReference>
<gene>
    <name evidence="12" type="ORF">F2Q68_00032517</name>
</gene>
<dbReference type="Pfam" id="PF00069">
    <property type="entry name" value="Pkinase"/>
    <property type="match status" value="1"/>
</dbReference>
<dbReference type="PROSITE" id="PS00107">
    <property type="entry name" value="PROTEIN_KINASE_ATP"/>
    <property type="match status" value="1"/>
</dbReference>
<dbReference type="EMBL" id="QGKW02002005">
    <property type="protein sequence ID" value="KAF2544144.1"/>
    <property type="molecule type" value="Genomic_DNA"/>
</dbReference>
<keyword evidence="3" id="KW-0812">Transmembrane</keyword>
<dbReference type="Gene3D" id="3.30.200.20">
    <property type="entry name" value="Phosphorylase Kinase, domain 1"/>
    <property type="match status" value="1"/>
</dbReference>
<dbReference type="PANTHER" id="PTHR47986:SF10">
    <property type="entry name" value="RECEPTOR-LIKE KINASE TMK4"/>
    <property type="match status" value="1"/>
</dbReference>
<keyword evidence="10" id="KW-0067">ATP-binding</keyword>
<keyword evidence="6" id="KW-1133">Transmembrane helix</keyword>
<evidence type="ECO:0000256" key="10">
    <source>
        <dbReference type="PROSITE-ProRule" id="PRU10141"/>
    </source>
</evidence>
<evidence type="ECO:0000259" key="11">
    <source>
        <dbReference type="PROSITE" id="PS50011"/>
    </source>
</evidence>